<evidence type="ECO:0000256" key="1">
    <source>
        <dbReference type="SAM" id="MobiDB-lite"/>
    </source>
</evidence>
<sequence length="178" mass="20911">MSWLSGIVQKGWGDSDSEEEDYEEGTQEIPIEGIDPTFVNNVINIMKHYYDLTVNAQPLGTSGAQTMDSLDDFEKRLAEVYTFLSSVHTLDKMNRNEMIKEFTKFPENIRQENGEKIMELREELHNLIDNWILTQYNHAKTEDLPQYRYFLKQKLIMCTSEFNKSWCKNPDEPSEIEI</sequence>
<proteinExistence type="predicted"/>
<name>A0A6C0KVN0_9ZZZZ</name>
<feature type="compositionally biased region" description="Acidic residues" evidence="1">
    <location>
        <begin position="15"/>
        <end position="26"/>
    </location>
</feature>
<protein>
    <submittedName>
        <fullName evidence="2">Uncharacterized protein</fullName>
    </submittedName>
</protein>
<organism evidence="2">
    <name type="scientific">viral metagenome</name>
    <dbReference type="NCBI Taxonomy" id="1070528"/>
    <lineage>
        <taxon>unclassified sequences</taxon>
        <taxon>metagenomes</taxon>
        <taxon>organismal metagenomes</taxon>
    </lineage>
</organism>
<evidence type="ECO:0000313" key="2">
    <source>
        <dbReference type="EMBL" id="QHU20747.1"/>
    </source>
</evidence>
<accession>A0A6C0KVN0</accession>
<dbReference type="AlphaFoldDB" id="A0A6C0KVN0"/>
<reference evidence="2" key="1">
    <citation type="journal article" date="2020" name="Nature">
        <title>Giant virus diversity and host interactions through global metagenomics.</title>
        <authorList>
            <person name="Schulz F."/>
            <person name="Roux S."/>
            <person name="Paez-Espino D."/>
            <person name="Jungbluth S."/>
            <person name="Walsh D.A."/>
            <person name="Denef V.J."/>
            <person name="McMahon K.D."/>
            <person name="Konstantinidis K.T."/>
            <person name="Eloe-Fadrosh E.A."/>
            <person name="Kyrpides N.C."/>
            <person name="Woyke T."/>
        </authorList>
    </citation>
    <scope>NUCLEOTIDE SEQUENCE</scope>
    <source>
        <strain evidence="2">GVMAG-S-3300013093-109</strain>
    </source>
</reference>
<dbReference type="EMBL" id="MN740972">
    <property type="protein sequence ID" value="QHU20747.1"/>
    <property type="molecule type" value="Genomic_DNA"/>
</dbReference>
<feature type="region of interest" description="Disordered" evidence="1">
    <location>
        <begin position="1"/>
        <end position="28"/>
    </location>
</feature>